<organism evidence="2">
    <name type="scientific">Arundo donax</name>
    <name type="common">Giant reed</name>
    <name type="synonym">Donax arundinaceus</name>
    <dbReference type="NCBI Taxonomy" id="35708"/>
    <lineage>
        <taxon>Eukaryota</taxon>
        <taxon>Viridiplantae</taxon>
        <taxon>Streptophyta</taxon>
        <taxon>Embryophyta</taxon>
        <taxon>Tracheophyta</taxon>
        <taxon>Spermatophyta</taxon>
        <taxon>Magnoliopsida</taxon>
        <taxon>Liliopsida</taxon>
        <taxon>Poales</taxon>
        <taxon>Poaceae</taxon>
        <taxon>PACMAD clade</taxon>
        <taxon>Arundinoideae</taxon>
        <taxon>Arundineae</taxon>
        <taxon>Arundo</taxon>
    </lineage>
</organism>
<evidence type="ECO:0000313" key="2">
    <source>
        <dbReference type="EMBL" id="JAD19108.1"/>
    </source>
</evidence>
<sequence length="20" mass="2048">MRAAPETATSSKLGAEKRSG</sequence>
<proteinExistence type="predicted"/>
<dbReference type="EMBL" id="GBRH01278787">
    <property type="protein sequence ID" value="JAD19108.1"/>
    <property type="molecule type" value="Transcribed_RNA"/>
</dbReference>
<feature type="region of interest" description="Disordered" evidence="1">
    <location>
        <begin position="1"/>
        <end position="20"/>
    </location>
</feature>
<dbReference type="AlphaFoldDB" id="A0A0A8Y1T6"/>
<protein>
    <submittedName>
        <fullName evidence="2">Uncharacterized protein</fullName>
    </submittedName>
</protein>
<reference evidence="2" key="2">
    <citation type="journal article" date="2015" name="Data Brief">
        <title>Shoot transcriptome of the giant reed, Arundo donax.</title>
        <authorList>
            <person name="Barrero R.A."/>
            <person name="Guerrero F.D."/>
            <person name="Moolhuijzen P."/>
            <person name="Goolsby J.A."/>
            <person name="Tidwell J."/>
            <person name="Bellgard S.E."/>
            <person name="Bellgard M.I."/>
        </authorList>
    </citation>
    <scope>NUCLEOTIDE SEQUENCE</scope>
    <source>
        <tissue evidence="2">Shoot tissue taken approximately 20 cm above the soil surface</tissue>
    </source>
</reference>
<name>A0A0A8Y1T6_ARUDO</name>
<reference evidence="2" key="1">
    <citation type="submission" date="2014-09" db="EMBL/GenBank/DDBJ databases">
        <authorList>
            <person name="Magalhaes I.L.F."/>
            <person name="Oliveira U."/>
            <person name="Santos F.R."/>
            <person name="Vidigal T.H.D.A."/>
            <person name="Brescovit A.D."/>
            <person name="Santos A.J."/>
        </authorList>
    </citation>
    <scope>NUCLEOTIDE SEQUENCE</scope>
    <source>
        <tissue evidence="2">Shoot tissue taken approximately 20 cm above the soil surface</tissue>
    </source>
</reference>
<evidence type="ECO:0000256" key="1">
    <source>
        <dbReference type="SAM" id="MobiDB-lite"/>
    </source>
</evidence>
<accession>A0A0A8Y1T6</accession>